<keyword evidence="2" id="KW-1185">Reference proteome</keyword>
<dbReference type="RefSeq" id="WP_180568607.1">
    <property type="nucleotide sequence ID" value="NZ_JACCKB010000015.1"/>
</dbReference>
<evidence type="ECO:0000313" key="1">
    <source>
        <dbReference type="EMBL" id="NYZ66578.1"/>
    </source>
</evidence>
<proteinExistence type="predicted"/>
<comment type="caution">
    <text evidence="1">The sequence shown here is derived from an EMBL/GenBank/DDBJ whole genome shotgun (WGS) entry which is preliminary data.</text>
</comment>
<dbReference type="AlphaFoldDB" id="A0A853I7E6"/>
<sequence length="293" mass="33719">MSKQLLKSHPAEHIQFNPYQVMGHFNTYNRQWQLQILPIDAPCSFEELQVKRNNSLLMTSSNSEVNLTVNNLGVSAHLICQINGVDYLLLVEQRRHDFKDKVLKLVSGYVSAEYSYYPEQVIAEEISQECLMVYGKQLACWQDHTGQALPDPEYQGLTINKDKALTLVPDLVSAPQQIALGAAQCEPHVTSYIHVPTNSLQLVYHWRTTIRDLSELSCYFVDEIYNQETQRLETTWDKSDKCYLAELQFNQLTGAFFQLEAGQLKTVDLKNPLFSEYFCQRKGIMIFDNHTVL</sequence>
<gene>
    <name evidence="1" type="ORF">H0A36_11215</name>
</gene>
<protein>
    <submittedName>
        <fullName evidence="1">Uncharacterized protein</fullName>
    </submittedName>
</protein>
<name>A0A853I7E6_9GAMM</name>
<dbReference type="EMBL" id="JACCKB010000015">
    <property type="protein sequence ID" value="NYZ66578.1"/>
    <property type="molecule type" value="Genomic_DNA"/>
</dbReference>
<accession>A0A853I7E6</accession>
<dbReference type="Proteomes" id="UP000569732">
    <property type="component" value="Unassembled WGS sequence"/>
</dbReference>
<reference evidence="1 2" key="1">
    <citation type="submission" date="2020-07" db="EMBL/GenBank/DDBJ databases">
        <title>Endozoicomonas sp. nov., isolated from sediment.</title>
        <authorList>
            <person name="Gu T."/>
        </authorList>
    </citation>
    <scope>NUCLEOTIDE SEQUENCE [LARGE SCALE GENOMIC DNA]</scope>
    <source>
        <strain evidence="1 2">SM1973</strain>
    </source>
</reference>
<organism evidence="1 2">
    <name type="scientific">Spartinivicinus marinus</name>
    <dbReference type="NCBI Taxonomy" id="2994442"/>
    <lineage>
        <taxon>Bacteria</taxon>
        <taxon>Pseudomonadati</taxon>
        <taxon>Pseudomonadota</taxon>
        <taxon>Gammaproteobacteria</taxon>
        <taxon>Oceanospirillales</taxon>
        <taxon>Zooshikellaceae</taxon>
        <taxon>Spartinivicinus</taxon>
    </lineage>
</organism>
<evidence type="ECO:0000313" key="2">
    <source>
        <dbReference type="Proteomes" id="UP000569732"/>
    </source>
</evidence>